<gene>
    <name evidence="2" type="ORF">M9799_14795</name>
</gene>
<comment type="similarity">
    <text evidence="1">Belongs to the HyuE racemase family.</text>
</comment>
<dbReference type="RefSeq" id="WP_231044639.1">
    <property type="nucleotide sequence ID" value="NZ_CP106881.1"/>
</dbReference>
<dbReference type="InterPro" id="IPR052186">
    <property type="entry name" value="Hydantoin_racemase-like"/>
</dbReference>
<dbReference type="Proteomes" id="UP001162800">
    <property type="component" value="Chromosome"/>
</dbReference>
<accession>A0ABY6GAG5</accession>
<name>A0ABY6GAG5_9BURK</name>
<evidence type="ECO:0000313" key="2">
    <source>
        <dbReference type="EMBL" id="UYG51310.1"/>
    </source>
</evidence>
<protein>
    <submittedName>
        <fullName evidence="2">Aspartate/glutamate racemase family protein</fullName>
    </submittedName>
</protein>
<dbReference type="Gene3D" id="3.40.50.12500">
    <property type="match status" value="1"/>
</dbReference>
<dbReference type="Pfam" id="PF01177">
    <property type="entry name" value="Asp_Glu_race"/>
    <property type="match status" value="1"/>
</dbReference>
<evidence type="ECO:0000313" key="3">
    <source>
        <dbReference type="Proteomes" id="UP001162800"/>
    </source>
</evidence>
<keyword evidence="3" id="KW-1185">Reference proteome</keyword>
<dbReference type="PANTHER" id="PTHR28047:SF5">
    <property type="entry name" value="PROTEIN DCG1"/>
    <property type="match status" value="1"/>
</dbReference>
<organism evidence="2 3">
    <name type="scientific">Comamonas endophytica</name>
    <dbReference type="NCBI Taxonomy" id="2949090"/>
    <lineage>
        <taxon>Bacteria</taxon>
        <taxon>Pseudomonadati</taxon>
        <taxon>Pseudomonadota</taxon>
        <taxon>Betaproteobacteria</taxon>
        <taxon>Burkholderiales</taxon>
        <taxon>Comamonadaceae</taxon>
        <taxon>Comamonas</taxon>
    </lineage>
</organism>
<reference evidence="2" key="1">
    <citation type="submission" date="2022-09" db="EMBL/GenBank/DDBJ databases">
        <title>The complete genome of Acidovorax sp. 5MLIR.</title>
        <authorList>
            <person name="Liu L."/>
            <person name="Yue J."/>
            <person name="Yang F."/>
            <person name="Yuan J."/>
            <person name="Li L."/>
        </authorList>
    </citation>
    <scope>NUCLEOTIDE SEQUENCE</scope>
    <source>
        <strain evidence="2">5MLIR</strain>
    </source>
</reference>
<dbReference type="InterPro" id="IPR015942">
    <property type="entry name" value="Asp/Glu/hydantoin_racemase"/>
</dbReference>
<evidence type="ECO:0000256" key="1">
    <source>
        <dbReference type="ARBA" id="ARBA00038414"/>
    </source>
</evidence>
<dbReference type="PANTHER" id="PTHR28047">
    <property type="entry name" value="PROTEIN DCG1"/>
    <property type="match status" value="1"/>
</dbReference>
<dbReference type="InterPro" id="IPR053714">
    <property type="entry name" value="Iso_Racemase_Enz_sf"/>
</dbReference>
<sequence length="251" mass="26406">MQLLLLNPNTSDHVTQRMRQTAQTALSGAADIVGVTATEGPRIVGSRAENVLAAQQALALGVAHAPGMDAVILAISTDAGLWALREILDIPVVGMLQAALLCAAQLGQRVGLITLGAHMLPVYQEQARLYQLDGLMHAWSAPALPQAFAPHAQAVEPEVLAQLQLHAEQMIDSHDLDVLVLSGAVLSGYRAALQAQLPVPVIDGIEAAAWQAVAMARMGSAKARIGSFSRVMGREVSGMPAQLTARMRALV</sequence>
<dbReference type="EMBL" id="CP106881">
    <property type="protein sequence ID" value="UYG51310.1"/>
    <property type="molecule type" value="Genomic_DNA"/>
</dbReference>
<proteinExistence type="inferred from homology"/>